<keyword evidence="6" id="KW-1185">Reference proteome</keyword>
<keyword evidence="2" id="KW-0964">Secreted</keyword>
<reference evidence="5" key="1">
    <citation type="submission" date="2018-11" db="EMBL/GenBank/DDBJ databases">
        <authorList>
            <person name="Alioto T."/>
            <person name="Alioto T."/>
        </authorList>
    </citation>
    <scope>NUCLEOTIDE SEQUENCE</scope>
</reference>
<dbReference type="SUPFAM" id="SSF49842">
    <property type="entry name" value="TNF-like"/>
    <property type="match status" value="1"/>
</dbReference>
<feature type="domain" description="C1q" evidence="4">
    <location>
        <begin position="23"/>
        <end position="154"/>
    </location>
</feature>
<dbReference type="InterPro" id="IPR050822">
    <property type="entry name" value="Cerebellin_Synaptic_Org"/>
</dbReference>
<dbReference type="AlphaFoldDB" id="A0A8B6ERH5"/>
<organism evidence="5 6">
    <name type="scientific">Mytilus galloprovincialis</name>
    <name type="common">Mediterranean mussel</name>
    <dbReference type="NCBI Taxonomy" id="29158"/>
    <lineage>
        <taxon>Eukaryota</taxon>
        <taxon>Metazoa</taxon>
        <taxon>Spiralia</taxon>
        <taxon>Lophotrochozoa</taxon>
        <taxon>Mollusca</taxon>
        <taxon>Bivalvia</taxon>
        <taxon>Autobranchia</taxon>
        <taxon>Pteriomorphia</taxon>
        <taxon>Mytilida</taxon>
        <taxon>Mytiloidea</taxon>
        <taxon>Mytilidae</taxon>
        <taxon>Mytilinae</taxon>
        <taxon>Mytilus</taxon>
    </lineage>
</organism>
<dbReference type="PRINTS" id="PR00007">
    <property type="entry name" value="COMPLEMNTC1Q"/>
</dbReference>
<name>A0A8B6ERH5_MYTGA</name>
<dbReference type="Gene3D" id="2.60.120.40">
    <property type="match status" value="1"/>
</dbReference>
<comment type="caution">
    <text evidence="5">The sequence shown here is derived from an EMBL/GenBank/DDBJ whole genome shotgun (WGS) entry which is preliminary data.</text>
</comment>
<keyword evidence="3" id="KW-0732">Signal</keyword>
<dbReference type="PANTHER" id="PTHR22923:SF116">
    <property type="entry name" value="C1Q DOMAIN-CONTAINING PROTEIN"/>
    <property type="match status" value="1"/>
</dbReference>
<sequence>MVSTTVILFLLCVNGGTGYYYRYMGRRPTFFASLSTSLTLSSINDIVKFEDVRVNIYSGYNPRTGMFTAPRSGVYSFSCTIMANGNSEVQFQMNKNYQYYTGGYAAKSNFGAQTVNSIMQLRTGDRVYIKHRTANSQKVLGHGYSTFSGYYLSY</sequence>
<dbReference type="SMART" id="SM00110">
    <property type="entry name" value="C1Q"/>
    <property type="match status" value="1"/>
</dbReference>
<proteinExistence type="predicted"/>
<dbReference type="InterPro" id="IPR001073">
    <property type="entry name" value="C1q_dom"/>
</dbReference>
<dbReference type="PROSITE" id="PS50871">
    <property type="entry name" value="C1Q"/>
    <property type="match status" value="1"/>
</dbReference>
<evidence type="ECO:0000313" key="5">
    <source>
        <dbReference type="EMBL" id="VDI38684.1"/>
    </source>
</evidence>
<dbReference type="EMBL" id="UYJE01005611">
    <property type="protein sequence ID" value="VDI38684.1"/>
    <property type="molecule type" value="Genomic_DNA"/>
</dbReference>
<dbReference type="Proteomes" id="UP000596742">
    <property type="component" value="Unassembled WGS sequence"/>
</dbReference>
<dbReference type="PANTHER" id="PTHR22923">
    <property type="entry name" value="CEREBELLIN-RELATED"/>
    <property type="match status" value="1"/>
</dbReference>
<dbReference type="Pfam" id="PF00386">
    <property type="entry name" value="C1q"/>
    <property type="match status" value="1"/>
</dbReference>
<accession>A0A8B6ERH5</accession>
<dbReference type="InterPro" id="IPR008983">
    <property type="entry name" value="Tumour_necrosis_fac-like_dom"/>
</dbReference>
<dbReference type="OrthoDB" id="6058226at2759"/>
<dbReference type="GO" id="GO:0005576">
    <property type="term" value="C:extracellular region"/>
    <property type="evidence" value="ECO:0007669"/>
    <property type="project" value="UniProtKB-SubCell"/>
</dbReference>
<gene>
    <name evidence="5" type="ORF">MGAL_10B047089</name>
</gene>
<evidence type="ECO:0000313" key="6">
    <source>
        <dbReference type="Proteomes" id="UP000596742"/>
    </source>
</evidence>
<evidence type="ECO:0000259" key="4">
    <source>
        <dbReference type="PROSITE" id="PS50871"/>
    </source>
</evidence>
<evidence type="ECO:0000256" key="3">
    <source>
        <dbReference type="ARBA" id="ARBA00022729"/>
    </source>
</evidence>
<comment type="subcellular location">
    <subcellularLocation>
        <location evidence="1">Secreted</location>
    </subcellularLocation>
</comment>
<evidence type="ECO:0000256" key="2">
    <source>
        <dbReference type="ARBA" id="ARBA00022525"/>
    </source>
</evidence>
<protein>
    <recommendedName>
        <fullName evidence="4">C1q domain-containing protein</fullName>
    </recommendedName>
</protein>
<evidence type="ECO:0000256" key="1">
    <source>
        <dbReference type="ARBA" id="ARBA00004613"/>
    </source>
</evidence>